<protein>
    <submittedName>
        <fullName evidence="1">Uncharacterized protein</fullName>
    </submittedName>
</protein>
<reference evidence="1" key="1">
    <citation type="journal article" date="2014" name="Front. Microbiol.">
        <title>High frequency of phylogenetically diverse reductive dehalogenase-homologous genes in deep subseafloor sedimentary metagenomes.</title>
        <authorList>
            <person name="Kawai M."/>
            <person name="Futagami T."/>
            <person name="Toyoda A."/>
            <person name="Takaki Y."/>
            <person name="Nishi S."/>
            <person name="Hori S."/>
            <person name="Arai W."/>
            <person name="Tsubouchi T."/>
            <person name="Morono Y."/>
            <person name="Uchiyama I."/>
            <person name="Ito T."/>
            <person name="Fujiyama A."/>
            <person name="Inagaki F."/>
            <person name="Takami H."/>
        </authorList>
    </citation>
    <scope>NUCLEOTIDE SEQUENCE</scope>
    <source>
        <strain evidence="1">Expedition CK06-06</strain>
    </source>
</reference>
<organism evidence="1">
    <name type="scientific">marine sediment metagenome</name>
    <dbReference type="NCBI Taxonomy" id="412755"/>
    <lineage>
        <taxon>unclassified sequences</taxon>
        <taxon>metagenomes</taxon>
        <taxon>ecological metagenomes</taxon>
    </lineage>
</organism>
<dbReference type="AlphaFoldDB" id="X1M7V5"/>
<accession>X1M7V5</accession>
<name>X1M7V5_9ZZZZ</name>
<sequence length="48" mass="6184">MEREMTRKQIRKALRFNRMKEKHRRMYGYLWPQKYPIHRFKHYEGSGN</sequence>
<proteinExistence type="predicted"/>
<dbReference type="EMBL" id="BARV01009249">
    <property type="protein sequence ID" value="GAI14156.1"/>
    <property type="molecule type" value="Genomic_DNA"/>
</dbReference>
<evidence type="ECO:0000313" key="1">
    <source>
        <dbReference type="EMBL" id="GAI14156.1"/>
    </source>
</evidence>
<gene>
    <name evidence="1" type="ORF">S06H3_18319</name>
</gene>
<comment type="caution">
    <text evidence="1">The sequence shown here is derived from an EMBL/GenBank/DDBJ whole genome shotgun (WGS) entry which is preliminary data.</text>
</comment>